<evidence type="ECO:0000313" key="4">
    <source>
        <dbReference type="Proteomes" id="UP000539985"/>
    </source>
</evidence>
<dbReference type="PANTHER" id="PTHR37549">
    <property type="entry name" value="LIPOPROTEIN LPRI"/>
    <property type="match status" value="1"/>
</dbReference>
<evidence type="ECO:0000313" key="3">
    <source>
        <dbReference type="EMBL" id="NWB99558.1"/>
    </source>
</evidence>
<keyword evidence="1" id="KW-0732">Signal</keyword>
<feature type="domain" description="Lysozyme inhibitor LprI-like N-terminal" evidence="2">
    <location>
        <begin position="32"/>
        <end position="108"/>
    </location>
</feature>
<accession>A0A7Y8C4U9</accession>
<dbReference type="InterPro" id="IPR052755">
    <property type="entry name" value="Lysozyme_Inhibitor_LprI"/>
</dbReference>
<comment type="caution">
    <text evidence="3">The sequence shown here is derived from an EMBL/GenBank/DDBJ whole genome shotgun (WGS) entry which is preliminary data.</text>
</comment>
<dbReference type="Gene3D" id="1.20.1270.180">
    <property type="match status" value="1"/>
</dbReference>
<dbReference type="AlphaFoldDB" id="A0A7Y8C4U9"/>
<organism evidence="3 4">
    <name type="scientific">Pseudomonas gingeri</name>
    <dbReference type="NCBI Taxonomy" id="117681"/>
    <lineage>
        <taxon>Bacteria</taxon>
        <taxon>Pseudomonadati</taxon>
        <taxon>Pseudomonadota</taxon>
        <taxon>Gammaproteobacteria</taxon>
        <taxon>Pseudomonadales</taxon>
        <taxon>Pseudomonadaceae</taxon>
        <taxon>Pseudomonas</taxon>
    </lineage>
</organism>
<dbReference type="EMBL" id="JACAQB010000024">
    <property type="protein sequence ID" value="NWB99558.1"/>
    <property type="molecule type" value="Genomic_DNA"/>
</dbReference>
<protein>
    <submittedName>
        <fullName evidence="3">DUF1311 domain-containing protein</fullName>
    </submittedName>
</protein>
<dbReference type="Proteomes" id="UP000539985">
    <property type="component" value="Unassembled WGS sequence"/>
</dbReference>
<evidence type="ECO:0000259" key="2">
    <source>
        <dbReference type="Pfam" id="PF07007"/>
    </source>
</evidence>
<dbReference type="InterPro" id="IPR009739">
    <property type="entry name" value="LprI-like_N"/>
</dbReference>
<sequence>MARPVPPLRLIMLLAGLMLSVGLPARAASFDCQKASTAVEQAICTHPELSELDSTLGVHYSRAMAKLAPDQRDALRSGQRTWLHTRNACAAEPDKLADCLQPLLSQRVVEVGKLTQPDTAALDAVIASIPYHPAEAAEGLRRYPKSELAAAWRVYLHRFEPASGVTQEEADASRQQVLKALADDDFPRSVFNDMESDPSVSRDRVELTLLRMMIERAEYAFFADQRAYVHCFVFSRQGEVAYEAFGSLYGSTRDTFAPICEPQGNLFEQSPWKQLSSSFNEALSKASGNAGTIRFASYADWHLMALRATTSPRDFLKAPVAQAGDPEQAVSHWTDDKAWPEKQRQLAMAAVEPARQVTSTWLQRERGLSATEAQQAAREIVRQWISQRLDFISENSGGE</sequence>
<dbReference type="RefSeq" id="WP_177105149.1">
    <property type="nucleotide sequence ID" value="NZ_JACAQB010000024.1"/>
</dbReference>
<name>A0A7Y8C4U9_9PSED</name>
<feature type="signal peptide" evidence="1">
    <location>
        <begin position="1"/>
        <end position="27"/>
    </location>
</feature>
<dbReference type="GO" id="GO:0005576">
    <property type="term" value="C:extracellular region"/>
    <property type="evidence" value="ECO:0007669"/>
    <property type="project" value="TreeGrafter"/>
</dbReference>
<feature type="chain" id="PRO_5030973372" evidence="1">
    <location>
        <begin position="28"/>
        <end position="399"/>
    </location>
</feature>
<evidence type="ECO:0000256" key="1">
    <source>
        <dbReference type="SAM" id="SignalP"/>
    </source>
</evidence>
<dbReference type="Pfam" id="PF07007">
    <property type="entry name" value="LprI"/>
    <property type="match status" value="1"/>
</dbReference>
<reference evidence="3 4" key="1">
    <citation type="submission" date="2020-04" db="EMBL/GenBank/DDBJ databases">
        <title>Molecular characterization of pseudomonads from Agaricus bisporus reveal novel blotch 2 pathogens in Western Europe.</title>
        <authorList>
            <person name="Taparia T."/>
            <person name="Krijger M."/>
            <person name="Haynes E."/>
            <person name="Elpinstone J.G."/>
            <person name="Noble R."/>
            <person name="Van Der Wolf J."/>
        </authorList>
    </citation>
    <scope>NUCLEOTIDE SEQUENCE [LARGE SCALE GENOMIC DNA]</scope>
    <source>
        <strain evidence="3 4">H7001</strain>
    </source>
</reference>
<proteinExistence type="predicted"/>
<gene>
    <name evidence="3" type="ORF">HX882_27090</name>
</gene>
<dbReference type="PANTHER" id="PTHR37549:SF1">
    <property type="entry name" value="LIPOPROTEIN LPRI"/>
    <property type="match status" value="1"/>
</dbReference>